<comment type="caution">
    <text evidence="3">The sequence shown here is derived from an EMBL/GenBank/DDBJ whole genome shotgun (WGS) entry which is preliminary data.</text>
</comment>
<organism evidence="3 4">
    <name type="scientific">Sphingomonas leidyi</name>
    <dbReference type="NCBI Taxonomy" id="68569"/>
    <lineage>
        <taxon>Bacteria</taxon>
        <taxon>Pseudomonadati</taxon>
        <taxon>Pseudomonadota</taxon>
        <taxon>Alphaproteobacteria</taxon>
        <taxon>Sphingomonadales</taxon>
        <taxon>Sphingomonadaceae</taxon>
        <taxon>Sphingomonas</taxon>
    </lineage>
</organism>
<proteinExistence type="predicted"/>
<evidence type="ECO:0000313" key="3">
    <source>
        <dbReference type="EMBL" id="NIJ64582.1"/>
    </source>
</evidence>
<keyword evidence="4" id="KW-1185">Reference proteome</keyword>
<protein>
    <submittedName>
        <fullName evidence="3">Flp pilus assembly protein TadG</fullName>
    </submittedName>
</protein>
<dbReference type="InterPro" id="IPR012495">
    <property type="entry name" value="TadE-like_dom"/>
</dbReference>
<dbReference type="EMBL" id="JAASQV010000001">
    <property type="protein sequence ID" value="NIJ64582.1"/>
    <property type="molecule type" value="Genomic_DNA"/>
</dbReference>
<dbReference type="Pfam" id="PF07811">
    <property type="entry name" value="TadE"/>
    <property type="match status" value="1"/>
</dbReference>
<feature type="domain" description="TadE-like" evidence="2">
    <location>
        <begin position="19"/>
        <end position="61"/>
    </location>
</feature>
<keyword evidence="1" id="KW-1133">Transmembrane helix</keyword>
<evidence type="ECO:0000259" key="2">
    <source>
        <dbReference type="Pfam" id="PF07811"/>
    </source>
</evidence>
<gene>
    <name evidence="3" type="ORF">FHR20_001513</name>
</gene>
<name>A0A7X5UYH6_9SPHN</name>
<evidence type="ECO:0000256" key="1">
    <source>
        <dbReference type="SAM" id="Phobius"/>
    </source>
</evidence>
<sequence>MRFRSFLLRARPLARDARGVTVVEFAIVAPVMGLFLLGGFDIAHTLYMRAVLQGIVQKTARDSTLEDSGDPEVQSRLDGAVVAQAKALANNAVVAITRRNYRTFSDASAARAEAWTDTDRNGTCNNGEPYEDANQNGIWDKDGGNAGQGGAKDAVLYTVKVSYPRFFPIYNFIGGSRTTTVTASTVLKNQPFGDQGSYGTPTVRYCS</sequence>
<accession>A0A7X5UYH6</accession>
<keyword evidence="1" id="KW-0812">Transmembrane</keyword>
<dbReference type="Proteomes" id="UP000564677">
    <property type="component" value="Unassembled WGS sequence"/>
</dbReference>
<feature type="transmembrane region" description="Helical" evidence="1">
    <location>
        <begin position="21"/>
        <end position="40"/>
    </location>
</feature>
<keyword evidence="1" id="KW-0472">Membrane</keyword>
<reference evidence="3 4" key="1">
    <citation type="submission" date="2020-03" db="EMBL/GenBank/DDBJ databases">
        <title>Genomic Encyclopedia of Type Strains, Phase IV (KMG-IV): sequencing the most valuable type-strain genomes for metagenomic binning, comparative biology and taxonomic classification.</title>
        <authorList>
            <person name="Goeker M."/>
        </authorList>
    </citation>
    <scope>NUCLEOTIDE SEQUENCE [LARGE SCALE GENOMIC DNA]</scope>
    <source>
        <strain evidence="3 4">DSM 4733</strain>
    </source>
</reference>
<evidence type="ECO:0000313" key="4">
    <source>
        <dbReference type="Proteomes" id="UP000564677"/>
    </source>
</evidence>
<dbReference type="AlphaFoldDB" id="A0A7X5UYH6"/>